<dbReference type="EMBL" id="BJNB01000010">
    <property type="protein sequence ID" value="GEB97411.1"/>
    <property type="molecule type" value="Genomic_DNA"/>
</dbReference>
<dbReference type="EMBL" id="CP009246">
    <property type="protein sequence ID" value="APT85900.1"/>
    <property type="molecule type" value="Genomic_DNA"/>
</dbReference>
<evidence type="ECO:0000313" key="19">
    <source>
        <dbReference type="Proteomes" id="UP000315353"/>
    </source>
</evidence>
<feature type="transmembrane region" description="Helical" evidence="12">
    <location>
        <begin position="524"/>
        <end position="541"/>
    </location>
</feature>
<keyword evidence="5" id="KW-0328">Glycosyltransferase</keyword>
<dbReference type="GO" id="GO:0005886">
    <property type="term" value="C:plasma membrane"/>
    <property type="evidence" value="ECO:0007669"/>
    <property type="project" value="UniProtKB-SubCell"/>
</dbReference>
<dbReference type="STRING" id="28028.CFLV_00885"/>
<keyword evidence="10" id="KW-0961">Cell wall biogenesis/degradation</keyword>
<feature type="transmembrane region" description="Helical" evidence="12">
    <location>
        <begin position="553"/>
        <end position="573"/>
    </location>
</feature>
<evidence type="ECO:0000256" key="8">
    <source>
        <dbReference type="ARBA" id="ARBA00022989"/>
    </source>
</evidence>
<dbReference type="GO" id="GO:0071766">
    <property type="term" value="P:Actinobacterium-type cell wall biogenesis"/>
    <property type="evidence" value="ECO:0007669"/>
    <property type="project" value="InterPro"/>
</dbReference>
<dbReference type="InterPro" id="IPR007680">
    <property type="entry name" value="Arabino_trans_central"/>
</dbReference>
<evidence type="ECO:0000256" key="3">
    <source>
        <dbReference type="ARBA" id="ARBA00008195"/>
    </source>
</evidence>
<dbReference type="InterPro" id="IPR042486">
    <property type="entry name" value="Arabino_trans_C_2"/>
</dbReference>
<proteinExistence type="inferred from homology"/>
<dbReference type="InterPro" id="IPR040920">
    <property type="entry name" value="Arabino_trans_N"/>
</dbReference>
<comment type="similarity">
    <text evidence="3">Belongs to the emb family.</text>
</comment>
<feature type="transmembrane region" description="Helical" evidence="12">
    <location>
        <begin position="360"/>
        <end position="376"/>
    </location>
</feature>
<keyword evidence="8 12" id="KW-1133">Transmembrane helix</keyword>
<dbReference type="RefSeq" id="WP_075728898.1">
    <property type="nucleotide sequence ID" value="NZ_BJNB01000010.1"/>
</dbReference>
<dbReference type="Pfam" id="PF17689">
    <property type="entry name" value="Arabino_trans_N"/>
    <property type="match status" value="1"/>
</dbReference>
<dbReference type="GO" id="GO:0052636">
    <property type="term" value="F:arabinosyltransferase activity"/>
    <property type="evidence" value="ECO:0007669"/>
    <property type="project" value="InterPro"/>
</dbReference>
<feature type="transmembrane region" description="Helical" evidence="12">
    <location>
        <begin position="700"/>
        <end position="724"/>
    </location>
</feature>
<evidence type="ECO:0000256" key="10">
    <source>
        <dbReference type="ARBA" id="ARBA00023316"/>
    </source>
</evidence>
<protein>
    <submittedName>
        <fullName evidence="17">Arabinosyl transferase</fullName>
    </submittedName>
    <submittedName>
        <fullName evidence="16">Arabinosyltransferase</fullName>
    </submittedName>
</protein>
<comment type="subcellular location">
    <subcellularLocation>
        <location evidence="2">Cell membrane</location>
        <topology evidence="2">Multi-pass membrane protein</topology>
    </subcellularLocation>
</comment>
<reference evidence="16 18" key="1">
    <citation type="submission" date="2014-08" db="EMBL/GenBank/DDBJ databases">
        <title>Complete genome sequence of Corynebacterium flavescens OJ8(T)(=DSM 20296(T)), isolated from cheese.</title>
        <authorList>
            <person name="Ruckert C."/>
            <person name="Albersmeier A."/>
            <person name="Winkler A."/>
            <person name="Kalinowski J."/>
        </authorList>
    </citation>
    <scope>NUCLEOTIDE SEQUENCE [LARGE SCALE GENOMIC DNA]</scope>
    <source>
        <strain evidence="16 18">OJ8</strain>
    </source>
</reference>
<dbReference type="Gene3D" id="2.60.120.940">
    <property type="entry name" value="EmbC, C-terminal domain, subdomain 2"/>
    <property type="match status" value="1"/>
</dbReference>
<feature type="transmembrane region" description="Helical" evidence="12">
    <location>
        <begin position="579"/>
        <end position="598"/>
    </location>
</feature>
<evidence type="ECO:0000256" key="11">
    <source>
        <dbReference type="SAM" id="MobiDB-lite"/>
    </source>
</evidence>
<dbReference type="Proteomes" id="UP000185479">
    <property type="component" value="Chromosome"/>
</dbReference>
<evidence type="ECO:0000256" key="2">
    <source>
        <dbReference type="ARBA" id="ARBA00004651"/>
    </source>
</evidence>
<evidence type="ECO:0000313" key="16">
    <source>
        <dbReference type="EMBL" id="APT85900.1"/>
    </source>
</evidence>
<feature type="transmembrane region" description="Helical" evidence="12">
    <location>
        <begin position="414"/>
        <end position="437"/>
    </location>
</feature>
<dbReference type="Gene3D" id="2.60.120.610">
    <property type="entry name" value="arabinofuranosyltransferase like domain"/>
    <property type="match status" value="1"/>
</dbReference>
<feature type="transmembrane region" description="Helical" evidence="12">
    <location>
        <begin position="610"/>
        <end position="632"/>
    </location>
</feature>
<gene>
    <name evidence="17" type="ORF">CFL01nite_09060</name>
    <name evidence="16" type="ORF">CFLV_00885</name>
</gene>
<keyword evidence="7 12" id="KW-0812">Transmembrane</keyword>
<dbReference type="Pfam" id="PF14896">
    <property type="entry name" value="Arabino_trans_C"/>
    <property type="match status" value="2"/>
</dbReference>
<feature type="domain" description="Arabinofuranosyltransferase central" evidence="13">
    <location>
        <begin position="209"/>
        <end position="670"/>
    </location>
</feature>
<evidence type="ECO:0000259" key="14">
    <source>
        <dbReference type="Pfam" id="PF14896"/>
    </source>
</evidence>
<name>A0A1L7CJ60_CORFL</name>
<dbReference type="Gene3D" id="3.40.190.160">
    <property type="match status" value="1"/>
</dbReference>
<feature type="transmembrane region" description="Helical" evidence="12">
    <location>
        <begin position="326"/>
        <end position="348"/>
    </location>
</feature>
<evidence type="ECO:0000256" key="12">
    <source>
        <dbReference type="SAM" id="Phobius"/>
    </source>
</evidence>
<feature type="region of interest" description="Disordered" evidence="11">
    <location>
        <begin position="777"/>
        <end position="894"/>
    </location>
</feature>
<feature type="transmembrane region" description="Helical" evidence="12">
    <location>
        <begin position="652"/>
        <end position="672"/>
    </location>
</feature>
<feature type="domain" description="Arabinosyltransferas concanavalin like" evidence="15">
    <location>
        <begin position="47"/>
        <end position="205"/>
    </location>
</feature>
<feature type="transmembrane region" description="Helical" evidence="12">
    <location>
        <begin position="21"/>
        <end position="44"/>
    </location>
</feature>
<evidence type="ECO:0000259" key="15">
    <source>
        <dbReference type="Pfam" id="PF17689"/>
    </source>
</evidence>
<evidence type="ECO:0000313" key="18">
    <source>
        <dbReference type="Proteomes" id="UP000185479"/>
    </source>
</evidence>
<feature type="compositionally biased region" description="Low complexity" evidence="11">
    <location>
        <begin position="838"/>
        <end position="858"/>
    </location>
</feature>
<keyword evidence="4" id="KW-1003">Cell membrane</keyword>
<evidence type="ECO:0000256" key="9">
    <source>
        <dbReference type="ARBA" id="ARBA00023136"/>
    </source>
</evidence>
<feature type="domain" description="Arabinosyltransferase C-terminal" evidence="14">
    <location>
        <begin position="720"/>
        <end position="833"/>
    </location>
</feature>
<keyword evidence="18" id="KW-1185">Reference proteome</keyword>
<evidence type="ECO:0000256" key="1">
    <source>
        <dbReference type="ARBA" id="ARBA00003001"/>
    </source>
</evidence>
<dbReference type="GO" id="GO:0071555">
    <property type="term" value="P:cell wall organization"/>
    <property type="evidence" value="ECO:0007669"/>
    <property type="project" value="UniProtKB-KW"/>
</dbReference>
<keyword evidence="6 16" id="KW-0808">Transferase</keyword>
<evidence type="ECO:0000256" key="6">
    <source>
        <dbReference type="ARBA" id="ARBA00022679"/>
    </source>
</evidence>
<dbReference type="KEGG" id="cfc:CFLV_00885"/>
<evidence type="ECO:0000256" key="5">
    <source>
        <dbReference type="ARBA" id="ARBA00022676"/>
    </source>
</evidence>
<dbReference type="GeneID" id="82879278"/>
<organism evidence="16 18">
    <name type="scientific">Corynebacterium flavescens</name>
    <dbReference type="NCBI Taxonomy" id="28028"/>
    <lineage>
        <taxon>Bacteria</taxon>
        <taxon>Bacillati</taxon>
        <taxon>Actinomycetota</taxon>
        <taxon>Actinomycetes</taxon>
        <taxon>Mycobacteriales</taxon>
        <taxon>Corynebacteriaceae</taxon>
        <taxon>Corynebacterium</taxon>
    </lineage>
</organism>
<dbReference type="OrthoDB" id="3584570at2"/>
<dbReference type="InterPro" id="IPR032731">
    <property type="entry name" value="Arabino_trans_C"/>
</dbReference>
<reference evidence="17 19" key="2">
    <citation type="submission" date="2019-06" db="EMBL/GenBank/DDBJ databases">
        <title>Whole genome shotgun sequence of Corynebacterium flavescens NBRC 14136.</title>
        <authorList>
            <person name="Hosoyama A."/>
            <person name="Uohara A."/>
            <person name="Ohji S."/>
            <person name="Ichikawa N."/>
        </authorList>
    </citation>
    <scope>NUCLEOTIDE SEQUENCE [LARGE SCALE GENOMIC DNA]</scope>
    <source>
        <strain evidence="17 19">NBRC 14136</strain>
    </source>
</reference>
<evidence type="ECO:0000256" key="4">
    <source>
        <dbReference type="ARBA" id="ARBA00022475"/>
    </source>
</evidence>
<evidence type="ECO:0000259" key="13">
    <source>
        <dbReference type="Pfam" id="PF04602"/>
    </source>
</evidence>
<dbReference type="InterPro" id="IPR027451">
    <property type="entry name" value="EmbABC_dom1"/>
</dbReference>
<feature type="compositionally biased region" description="Low complexity" evidence="11">
    <location>
        <begin position="865"/>
        <end position="880"/>
    </location>
</feature>
<accession>A0A1L7CJ60</accession>
<dbReference type="Pfam" id="PF04602">
    <property type="entry name" value="Arabinose_trans"/>
    <property type="match status" value="1"/>
</dbReference>
<dbReference type="Proteomes" id="UP000315353">
    <property type="component" value="Unassembled WGS sequence"/>
</dbReference>
<sequence>MSVSLASKKNEPRPTIAASPRWLRLTAIVAGIIGFLCFVATPLLPVNQTQSSFGWPQNDSLQSVNAPLISVAPESIEADIPLSAIADLREGQNLLYGTVPPESPKASNRGMFVRADTEGLSVTSLDEVLLALNAKEVSELPSNAMLHISATGEETSVSVGKHKETTDEDKRPQVTGIYTEIDDSPANAAALAADGMNVHVEVNSRFTSSPSVIKTAAMWLGIAMVILSLFCLWRIDRLDGRRLGFMPPTWKQIRPLDAVVAAVLGFWHIFGSNTSDDGFILTMGRVADHATYMANYYRWYGVPEAPFGSPFYDLIAFLAGISSSSMFVRLPALVSALIVWFILSREILPRFGAVVSDRRVAQWTAAFMFLAFWLPYNNGTRPEPIVALGVMLTWASFERAIATQRLLPAAFGTLFATITLGAGPTGLFAVGVFLVCLPRLFAIMSQRVSAMGGGVRGWLTMVAPFLAVGTAIMVAAFGDQTLATVLESTRVRSEVGPSLPWYSEYVRYTTLFQQSVDGSMTRRFAMFTMLFCLALIAYAFIKDRRVVGAEVGPTQRLLLIVALSMFFLMFTPTKWTHHFGIYAGVAGVIAALGAVVLSQIAMRSPRARTFAIASVVFLLAISFAGWNAWWYVSSFGIPWWDRTVQFKAVEANTILLLIAMVILAIGVGQSLVHNHRKSKASAKDNIAEFERSAAAKASRWSGLMSAPIGIACVLMVAFSCASFAKGYVAQADSYSVGKGNLASLKGDVCSLADATMVETNTNDSFLAPVRGDLGDSLINPDEDFRGFDPNGIPDSIEPENMNSASVGAIGGGGATDSGSATSGTDPSLGGNVNRDDSTGSANQSNQGSGSAGGATNAQDSREGSSKSANESSGSNSTSEGGVRGTEGVNGSQMHLPFNLDYTKVPVLGSYAANQQSTAEVTTQWYRLPERKDNAPVLAVSAAGDIYHHDVNGVEQEGMELTLEYGTVDAQGKASDTGELELSDVGATPKWRNLRIAMDKIPAEANAVRLVAVDDSTDEDDWVAFTPPRVPELATLNSQFSSETPALLDWSVALQFPCQRTFNHYAGVTEIPQYRILPDAAAQTSLTDFQSFSGGGAMSTAEAVNYSYEIPSYLNNDWARDWGAVEKYELRTNSQGQAPADAAIQHDTISRAGWWQESKMKVRPEGSDDK</sequence>
<evidence type="ECO:0000313" key="17">
    <source>
        <dbReference type="EMBL" id="GEB97411.1"/>
    </source>
</evidence>
<dbReference type="AlphaFoldDB" id="A0A1L7CJ60"/>
<feature type="transmembrane region" description="Helical" evidence="12">
    <location>
        <begin position="216"/>
        <end position="233"/>
    </location>
</feature>
<feature type="domain" description="Arabinosyltransferase C-terminal" evidence="14">
    <location>
        <begin position="857"/>
        <end position="1160"/>
    </location>
</feature>
<feature type="transmembrane region" description="Helical" evidence="12">
    <location>
        <begin position="458"/>
        <end position="478"/>
    </location>
</feature>
<evidence type="ECO:0000256" key="7">
    <source>
        <dbReference type="ARBA" id="ARBA00022692"/>
    </source>
</evidence>
<comment type="function">
    <text evidence="1">Arabinosyl transferase responsible for the polymerization of arabinose into the arabinan of arabinogalactan.</text>
</comment>
<keyword evidence="9 12" id="KW-0472">Membrane</keyword>